<dbReference type="GO" id="GO:0031012">
    <property type="term" value="C:extracellular matrix"/>
    <property type="evidence" value="ECO:0007669"/>
    <property type="project" value="TreeGrafter"/>
</dbReference>
<organism evidence="3 4">
    <name type="scientific">Manduca sexta</name>
    <name type="common">Tobacco hawkmoth</name>
    <name type="synonym">Tobacco hornworm</name>
    <dbReference type="NCBI Taxonomy" id="7130"/>
    <lineage>
        <taxon>Eukaryota</taxon>
        <taxon>Metazoa</taxon>
        <taxon>Ecdysozoa</taxon>
        <taxon>Arthropoda</taxon>
        <taxon>Hexapoda</taxon>
        <taxon>Insecta</taxon>
        <taxon>Pterygota</taxon>
        <taxon>Neoptera</taxon>
        <taxon>Endopterygota</taxon>
        <taxon>Lepidoptera</taxon>
        <taxon>Glossata</taxon>
        <taxon>Ditrysia</taxon>
        <taxon>Bombycoidea</taxon>
        <taxon>Sphingidae</taxon>
        <taxon>Sphinginae</taxon>
        <taxon>Sphingini</taxon>
        <taxon>Manduca</taxon>
    </lineage>
</organism>
<dbReference type="Proteomes" id="UP000791440">
    <property type="component" value="Unassembled WGS sequence"/>
</dbReference>
<evidence type="ECO:0000313" key="3">
    <source>
        <dbReference type="EMBL" id="KAG6448364.1"/>
    </source>
</evidence>
<dbReference type="AlphaFoldDB" id="A0A921YZ59"/>
<reference evidence="3" key="1">
    <citation type="journal article" date="2016" name="Insect Biochem. Mol. Biol.">
        <title>Multifaceted biological insights from a draft genome sequence of the tobacco hornworm moth, Manduca sexta.</title>
        <authorList>
            <person name="Kanost M.R."/>
            <person name="Arrese E.L."/>
            <person name="Cao X."/>
            <person name="Chen Y.R."/>
            <person name="Chellapilla S."/>
            <person name="Goldsmith M.R."/>
            <person name="Grosse-Wilde E."/>
            <person name="Heckel D.G."/>
            <person name="Herndon N."/>
            <person name="Jiang H."/>
            <person name="Papanicolaou A."/>
            <person name="Qu J."/>
            <person name="Soulages J.L."/>
            <person name="Vogel H."/>
            <person name="Walters J."/>
            <person name="Waterhouse R.M."/>
            <person name="Ahn S.J."/>
            <person name="Almeida F.C."/>
            <person name="An C."/>
            <person name="Aqrawi P."/>
            <person name="Bretschneider A."/>
            <person name="Bryant W.B."/>
            <person name="Bucks S."/>
            <person name="Chao H."/>
            <person name="Chevignon G."/>
            <person name="Christen J.M."/>
            <person name="Clarke D.F."/>
            <person name="Dittmer N.T."/>
            <person name="Ferguson L.C.F."/>
            <person name="Garavelou S."/>
            <person name="Gordon K.H.J."/>
            <person name="Gunaratna R.T."/>
            <person name="Han Y."/>
            <person name="Hauser F."/>
            <person name="He Y."/>
            <person name="Heidel-Fischer H."/>
            <person name="Hirsh A."/>
            <person name="Hu Y."/>
            <person name="Jiang H."/>
            <person name="Kalra D."/>
            <person name="Klinner C."/>
            <person name="Konig C."/>
            <person name="Kovar C."/>
            <person name="Kroll A.R."/>
            <person name="Kuwar S.S."/>
            <person name="Lee S.L."/>
            <person name="Lehman R."/>
            <person name="Li K."/>
            <person name="Li Z."/>
            <person name="Liang H."/>
            <person name="Lovelace S."/>
            <person name="Lu Z."/>
            <person name="Mansfield J.H."/>
            <person name="McCulloch K.J."/>
            <person name="Mathew T."/>
            <person name="Morton B."/>
            <person name="Muzny D.M."/>
            <person name="Neunemann D."/>
            <person name="Ongeri F."/>
            <person name="Pauchet Y."/>
            <person name="Pu L.L."/>
            <person name="Pyrousis I."/>
            <person name="Rao X.J."/>
            <person name="Redding A."/>
            <person name="Roesel C."/>
            <person name="Sanchez-Gracia A."/>
            <person name="Schaack S."/>
            <person name="Shukla A."/>
            <person name="Tetreau G."/>
            <person name="Wang Y."/>
            <person name="Xiong G.H."/>
            <person name="Traut W."/>
            <person name="Walsh T.K."/>
            <person name="Worley K.C."/>
            <person name="Wu D."/>
            <person name="Wu W."/>
            <person name="Wu Y.Q."/>
            <person name="Zhang X."/>
            <person name="Zou Z."/>
            <person name="Zucker H."/>
            <person name="Briscoe A.D."/>
            <person name="Burmester T."/>
            <person name="Clem R.J."/>
            <person name="Feyereisen R."/>
            <person name="Grimmelikhuijzen C.J.P."/>
            <person name="Hamodrakas S.J."/>
            <person name="Hansson B.S."/>
            <person name="Huguet E."/>
            <person name="Jermiin L.S."/>
            <person name="Lan Q."/>
            <person name="Lehman H.K."/>
            <person name="Lorenzen M."/>
            <person name="Merzendorfer H."/>
            <person name="Michalopoulos I."/>
            <person name="Morton D.B."/>
            <person name="Muthukrishnan S."/>
            <person name="Oakeshott J.G."/>
            <person name="Palmer W."/>
            <person name="Park Y."/>
            <person name="Passarelli A.L."/>
            <person name="Rozas J."/>
            <person name="Schwartz L.M."/>
            <person name="Smith W."/>
            <person name="Southgate A."/>
            <person name="Vilcinskas A."/>
            <person name="Vogt R."/>
            <person name="Wang P."/>
            <person name="Werren J."/>
            <person name="Yu X.Q."/>
            <person name="Zhou J.J."/>
            <person name="Brown S.J."/>
            <person name="Scherer S.E."/>
            <person name="Richards S."/>
            <person name="Blissard G.W."/>
        </authorList>
    </citation>
    <scope>NUCLEOTIDE SEQUENCE</scope>
</reference>
<evidence type="ECO:0008006" key="5">
    <source>
        <dbReference type="Google" id="ProtNLM"/>
    </source>
</evidence>
<reference evidence="3" key="2">
    <citation type="submission" date="2020-12" db="EMBL/GenBank/DDBJ databases">
        <authorList>
            <person name="Kanost M."/>
        </authorList>
    </citation>
    <scope>NUCLEOTIDE SEQUENCE</scope>
</reference>
<dbReference type="EMBL" id="JH668356">
    <property type="protein sequence ID" value="KAG6448364.1"/>
    <property type="molecule type" value="Genomic_DNA"/>
</dbReference>
<keyword evidence="2" id="KW-0812">Transmembrane</keyword>
<dbReference type="SMART" id="SM00369">
    <property type="entry name" value="LRR_TYP"/>
    <property type="match status" value="3"/>
</dbReference>
<keyword evidence="4" id="KW-1185">Reference proteome</keyword>
<dbReference type="PANTHER" id="PTHR24373">
    <property type="entry name" value="SLIT RELATED LEUCINE-RICH REPEAT NEURONAL PROTEIN"/>
    <property type="match status" value="1"/>
</dbReference>
<dbReference type="Pfam" id="PF13855">
    <property type="entry name" value="LRR_8"/>
    <property type="match status" value="1"/>
</dbReference>
<dbReference type="InterPro" id="IPR050328">
    <property type="entry name" value="Dev_Immune_Receptor"/>
</dbReference>
<dbReference type="PANTHER" id="PTHR24373:SF398">
    <property type="entry name" value="LEUCINE-RICH REPEAT-CONTAINING G-PROTEIN COUPLED RECEPTOR 6"/>
    <property type="match status" value="1"/>
</dbReference>
<keyword evidence="2" id="KW-1133">Transmembrane helix</keyword>
<sequence>MQITRLNFGGKTRALTSAARDASCSRGWVRVVVQTVFALITVTSFILIVMMAMQNNSLNPITRPTPASSRCHINICHVICNEAPYFGLHENEIIFAVVTADATCERISLTLNNPSFINSVLPANWLFGMRASHIHELLIHGGNLKYITPGAFTGHFAGSIHNLILKDITIESICDNSFIGLFNLENLYIKDSKIIRIEDDALRPVDGTLQSLTVTRSNHWNPVNVTGTTDFSTLTIVDLSYNDFGDILSSSSFAGLGRCKVLYLNSCKITTLGPGTFDHLLNIDIIYLNDNLLVTIPPGVFNKITSVIPKPRINLQNNFWHCDCSSEDLRFLIRNKFLYVEPLCYDPVNLQNETFTDFENYCNTIAVNNFKTDKGCNANSLHLKDNVYINGTCHGDGMPSVNTSFRLLSPVLSHKCPKHVMDDINVMKFISEMPIEETATQNEWLKLNFFLRTDRYSVVKMDTFETHGYGLLWYQSTCPEEIYCLNILPSYLIVYNIDLSARYTFCPVEINTSLVKVYSCIHYDTSNFKISFQHNIVQILLYLSTGLISLILGALCVYGLIRKNPSLLRGSKRILFVKHKTVDALVLPPKIPLRNTLINVTPPKDDARNIFIVSNDKRHPSKFSTIKSVKSDNSNAPSYISALQPTDDQLAEWRIRHHFNNDLTLSSASDISHFSWLYNGDSLYYSLESDSDKTYESLK</sequence>
<feature type="transmembrane region" description="Helical" evidence="2">
    <location>
        <begin position="31"/>
        <end position="53"/>
    </location>
</feature>
<evidence type="ECO:0000256" key="1">
    <source>
        <dbReference type="ARBA" id="ARBA00022729"/>
    </source>
</evidence>
<gene>
    <name evidence="3" type="ORF">O3G_MSEX005432</name>
</gene>
<comment type="caution">
    <text evidence="3">The sequence shown here is derived from an EMBL/GenBank/DDBJ whole genome shotgun (WGS) entry which is preliminary data.</text>
</comment>
<dbReference type="InterPro" id="IPR003591">
    <property type="entry name" value="Leu-rich_rpt_typical-subtyp"/>
</dbReference>
<keyword evidence="2" id="KW-0472">Membrane</keyword>
<accession>A0A921YZ59</accession>
<name>A0A921YZ59_MANSE</name>
<feature type="transmembrane region" description="Helical" evidence="2">
    <location>
        <begin position="539"/>
        <end position="561"/>
    </location>
</feature>
<evidence type="ECO:0000313" key="4">
    <source>
        <dbReference type="Proteomes" id="UP000791440"/>
    </source>
</evidence>
<proteinExistence type="predicted"/>
<evidence type="ECO:0000256" key="2">
    <source>
        <dbReference type="SAM" id="Phobius"/>
    </source>
</evidence>
<keyword evidence="1" id="KW-0732">Signal</keyword>
<dbReference type="InterPro" id="IPR001611">
    <property type="entry name" value="Leu-rich_rpt"/>
</dbReference>
<protein>
    <recommendedName>
        <fullName evidence="5">LRRCT domain-containing protein</fullName>
    </recommendedName>
</protein>
<dbReference type="GO" id="GO:0005615">
    <property type="term" value="C:extracellular space"/>
    <property type="evidence" value="ECO:0007669"/>
    <property type="project" value="TreeGrafter"/>
</dbReference>